<dbReference type="RefSeq" id="WP_011246153.1">
    <property type="nucleotide sequence ID" value="NZ_BOQQ01000008.1"/>
</dbReference>
<dbReference type="OMA" id="LLCETQY"/>
<reference evidence="1 2" key="1">
    <citation type="submission" date="2017-07" db="EMBL/GenBank/DDBJ databases">
        <title>Isolation and whole genome analysis of endospore-forming bacteria from heroin.</title>
        <authorList>
            <person name="Kalinowski J."/>
            <person name="Ahrens B."/>
            <person name="Al-Dilaimi A."/>
            <person name="Winkler A."/>
            <person name="Wibberg D."/>
            <person name="Schleenbecker U."/>
            <person name="Ruckert C."/>
            <person name="Wolfel R."/>
            <person name="Grass G."/>
        </authorList>
    </citation>
    <scope>NUCLEOTIDE SEQUENCE [LARGE SCALE GENOMIC DNA]</scope>
    <source>
        <strain evidence="1 2">7539</strain>
    </source>
</reference>
<evidence type="ECO:0000313" key="1">
    <source>
        <dbReference type="EMBL" id="PAE87466.1"/>
    </source>
</evidence>
<dbReference type="AlphaFoldDB" id="A0A268NVF7"/>
<comment type="caution">
    <text evidence="1">The sequence shown here is derived from an EMBL/GenBank/DDBJ whole genome shotgun (WGS) entry which is preliminary data.</text>
</comment>
<gene>
    <name evidence="1" type="ORF">CHH72_18595</name>
</gene>
<name>A0A268NVF7_SHOCL</name>
<dbReference type="EMBL" id="NPCC01000034">
    <property type="protein sequence ID" value="PAE87466.1"/>
    <property type="molecule type" value="Genomic_DNA"/>
</dbReference>
<protein>
    <submittedName>
        <fullName evidence="1">Uncharacterized protein</fullName>
    </submittedName>
</protein>
<sequence length="98" mass="11753">MNLYKTHIIHPHTHVPLIVYFNETEGFVSFERDERVLNAMYNVKRDLALNKQFQESLRRATLLCETQYPLDTLKEAEEFLRKIGIDEKNIYFEQVLVH</sequence>
<proteinExistence type="predicted"/>
<dbReference type="Proteomes" id="UP000216207">
    <property type="component" value="Unassembled WGS sequence"/>
</dbReference>
<evidence type="ECO:0000313" key="2">
    <source>
        <dbReference type="Proteomes" id="UP000216207"/>
    </source>
</evidence>
<accession>A0A268NVF7</accession>
<organism evidence="1 2">
    <name type="scientific">Shouchella clausii</name>
    <name type="common">Alkalihalobacillus clausii</name>
    <dbReference type="NCBI Taxonomy" id="79880"/>
    <lineage>
        <taxon>Bacteria</taxon>
        <taxon>Bacillati</taxon>
        <taxon>Bacillota</taxon>
        <taxon>Bacilli</taxon>
        <taxon>Bacillales</taxon>
        <taxon>Bacillaceae</taxon>
        <taxon>Shouchella</taxon>
    </lineage>
</organism>